<dbReference type="GO" id="GO:0003723">
    <property type="term" value="F:RNA binding"/>
    <property type="evidence" value="ECO:0007669"/>
    <property type="project" value="UniProtKB-UniRule"/>
</dbReference>
<dbReference type="Proteomes" id="UP000199208">
    <property type="component" value="Unassembled WGS sequence"/>
</dbReference>
<dbReference type="InterPro" id="IPR001737">
    <property type="entry name" value="KsgA/Erm"/>
</dbReference>
<dbReference type="InterPro" id="IPR020596">
    <property type="entry name" value="rRNA_Ade_Mease_Trfase_CS"/>
</dbReference>
<dbReference type="STRING" id="1120920.SAMN03080599_01643"/>
<feature type="binding site" evidence="7 8">
    <location>
        <position position="76"/>
    </location>
    <ligand>
        <name>S-adenosyl-L-methionine</name>
        <dbReference type="ChEBI" id="CHEBI:59789"/>
    </ligand>
</feature>
<dbReference type="FunFam" id="3.40.50.150:FF:000023">
    <property type="entry name" value="Ribosomal RNA small subunit methyltransferase A"/>
    <property type="match status" value="1"/>
</dbReference>
<evidence type="ECO:0000313" key="10">
    <source>
        <dbReference type="EMBL" id="SCZ79199.1"/>
    </source>
</evidence>
<keyword evidence="6 7" id="KW-0694">RNA-binding</keyword>
<keyword evidence="5 7" id="KW-0949">S-adenosyl-L-methionine</keyword>
<dbReference type="InterPro" id="IPR020598">
    <property type="entry name" value="rRNA_Ade_methylase_Trfase_N"/>
</dbReference>
<dbReference type="InterPro" id="IPR029063">
    <property type="entry name" value="SAM-dependent_MTases_sf"/>
</dbReference>
<dbReference type="OrthoDB" id="9814755at2"/>
<evidence type="ECO:0000256" key="5">
    <source>
        <dbReference type="ARBA" id="ARBA00022691"/>
    </source>
</evidence>
<feature type="domain" description="Ribosomal RNA adenine methylase transferase N-terminal" evidence="9">
    <location>
        <begin position="35"/>
        <end position="210"/>
    </location>
</feature>
<dbReference type="Gene3D" id="1.10.8.100">
    <property type="entry name" value="Ribosomal RNA adenine dimethylase-like, domain 2"/>
    <property type="match status" value="1"/>
</dbReference>
<dbReference type="SUPFAM" id="SSF53335">
    <property type="entry name" value="S-adenosyl-L-methionine-dependent methyltransferases"/>
    <property type="match status" value="1"/>
</dbReference>
<dbReference type="EC" id="2.1.1.182" evidence="7"/>
<dbReference type="PROSITE" id="PS51689">
    <property type="entry name" value="SAM_RNA_A_N6_MT"/>
    <property type="match status" value="1"/>
</dbReference>
<evidence type="ECO:0000256" key="8">
    <source>
        <dbReference type="PROSITE-ProRule" id="PRU01026"/>
    </source>
</evidence>
<protein>
    <recommendedName>
        <fullName evidence="7">Ribosomal RNA small subunit methyltransferase A</fullName>
        <ecNumber evidence="7">2.1.1.182</ecNumber>
    </recommendedName>
    <alternativeName>
        <fullName evidence="7">16S rRNA (adenine(1518)-N(6)/adenine(1519)-N(6))-dimethyltransferase</fullName>
    </alternativeName>
    <alternativeName>
        <fullName evidence="7">16S rRNA dimethyladenosine transferase</fullName>
    </alternativeName>
    <alternativeName>
        <fullName evidence="7">16S rRNA dimethylase</fullName>
    </alternativeName>
    <alternativeName>
        <fullName evidence="7">S-adenosylmethionine-6-N', N'-adenosyl(rRNA) dimethyltransferase</fullName>
    </alternativeName>
</protein>
<dbReference type="CDD" id="cd02440">
    <property type="entry name" value="AdoMet_MTases"/>
    <property type="match status" value="1"/>
</dbReference>
<dbReference type="PANTHER" id="PTHR11727:SF7">
    <property type="entry name" value="DIMETHYLADENOSINE TRANSFERASE-RELATED"/>
    <property type="match status" value="1"/>
</dbReference>
<evidence type="ECO:0000256" key="6">
    <source>
        <dbReference type="ARBA" id="ARBA00022884"/>
    </source>
</evidence>
<dbReference type="HAMAP" id="MF_00607">
    <property type="entry name" value="16SrRNA_methyltr_A"/>
    <property type="match status" value="1"/>
</dbReference>
<proteinExistence type="inferred from homology"/>
<feature type="binding site" evidence="7 8">
    <location>
        <position position="30"/>
    </location>
    <ligand>
        <name>S-adenosyl-L-methionine</name>
        <dbReference type="ChEBI" id="CHEBI:59789"/>
    </ligand>
</feature>
<dbReference type="InterPro" id="IPR011530">
    <property type="entry name" value="rRNA_adenine_dimethylase"/>
</dbReference>
<dbReference type="GO" id="GO:0005829">
    <property type="term" value="C:cytosol"/>
    <property type="evidence" value="ECO:0007669"/>
    <property type="project" value="TreeGrafter"/>
</dbReference>
<dbReference type="RefSeq" id="WP_092590418.1">
    <property type="nucleotide sequence ID" value="NZ_FMWL01000006.1"/>
</dbReference>
<dbReference type="Pfam" id="PF00398">
    <property type="entry name" value="RrnaAD"/>
    <property type="match status" value="1"/>
</dbReference>
<keyword evidence="3 7" id="KW-0489">Methyltransferase</keyword>
<evidence type="ECO:0000256" key="7">
    <source>
        <dbReference type="HAMAP-Rule" id="MF_00607"/>
    </source>
</evidence>
<reference evidence="10 11" key="1">
    <citation type="submission" date="2016-10" db="EMBL/GenBank/DDBJ databases">
        <authorList>
            <person name="de Groot N.N."/>
        </authorList>
    </citation>
    <scope>NUCLEOTIDE SEQUENCE [LARGE SCALE GENOMIC DNA]</scope>
    <source>
        <strain evidence="10 11">DSM 2784</strain>
    </source>
</reference>
<evidence type="ECO:0000259" key="9">
    <source>
        <dbReference type="SMART" id="SM00650"/>
    </source>
</evidence>
<evidence type="ECO:0000256" key="3">
    <source>
        <dbReference type="ARBA" id="ARBA00022603"/>
    </source>
</evidence>
<keyword evidence="2 7" id="KW-0698">rRNA processing</keyword>
<comment type="catalytic activity">
    <reaction evidence="7">
        <text>adenosine(1518)/adenosine(1519) in 16S rRNA + 4 S-adenosyl-L-methionine = N(6)-dimethyladenosine(1518)/N(6)-dimethyladenosine(1519) in 16S rRNA + 4 S-adenosyl-L-homocysteine + 4 H(+)</text>
        <dbReference type="Rhea" id="RHEA:19609"/>
        <dbReference type="Rhea" id="RHEA-COMP:10232"/>
        <dbReference type="Rhea" id="RHEA-COMP:10233"/>
        <dbReference type="ChEBI" id="CHEBI:15378"/>
        <dbReference type="ChEBI" id="CHEBI:57856"/>
        <dbReference type="ChEBI" id="CHEBI:59789"/>
        <dbReference type="ChEBI" id="CHEBI:74411"/>
        <dbReference type="ChEBI" id="CHEBI:74493"/>
        <dbReference type="EC" id="2.1.1.182"/>
    </reaction>
</comment>
<dbReference type="InterPro" id="IPR023165">
    <property type="entry name" value="rRNA_Ade_diMease-like_C"/>
</dbReference>
<name>A0A1G5S0X1_9FIRM</name>
<evidence type="ECO:0000256" key="4">
    <source>
        <dbReference type="ARBA" id="ARBA00022679"/>
    </source>
</evidence>
<comment type="subcellular location">
    <subcellularLocation>
        <location evidence="7">Cytoplasm</location>
    </subcellularLocation>
</comment>
<evidence type="ECO:0000256" key="2">
    <source>
        <dbReference type="ARBA" id="ARBA00022552"/>
    </source>
</evidence>
<dbReference type="GO" id="GO:0052908">
    <property type="term" value="F:16S rRNA (adenine(1518)-N(6)/adenine(1519)-N(6))-dimethyltransferase activity"/>
    <property type="evidence" value="ECO:0007669"/>
    <property type="project" value="UniProtKB-EC"/>
</dbReference>
<keyword evidence="1 7" id="KW-0963">Cytoplasm</keyword>
<dbReference type="SMART" id="SM00650">
    <property type="entry name" value="rADc"/>
    <property type="match status" value="1"/>
</dbReference>
<dbReference type="NCBIfam" id="TIGR00755">
    <property type="entry name" value="ksgA"/>
    <property type="match status" value="1"/>
</dbReference>
<feature type="binding site" evidence="7 8">
    <location>
        <position position="125"/>
    </location>
    <ligand>
        <name>S-adenosyl-L-methionine</name>
        <dbReference type="ChEBI" id="CHEBI:59789"/>
    </ligand>
</feature>
<keyword evidence="11" id="KW-1185">Reference proteome</keyword>
<evidence type="ECO:0000256" key="1">
    <source>
        <dbReference type="ARBA" id="ARBA00022490"/>
    </source>
</evidence>
<evidence type="ECO:0000313" key="11">
    <source>
        <dbReference type="Proteomes" id="UP000199208"/>
    </source>
</evidence>
<keyword evidence="4 7" id="KW-0808">Transferase</keyword>
<comment type="similarity">
    <text evidence="7">Belongs to the class I-like SAM-binding methyltransferase superfamily. rRNA adenine N(6)-methyltransferase family. RsmA subfamily.</text>
</comment>
<comment type="function">
    <text evidence="7">Specifically dimethylates two adjacent adenosines (A1518 and A1519) in the loop of a conserved hairpin near the 3'-end of 16S rRNA in the 30S particle. May play a critical role in biogenesis of 30S subunits.</text>
</comment>
<dbReference type="EMBL" id="FMWL01000006">
    <property type="protein sequence ID" value="SCZ79199.1"/>
    <property type="molecule type" value="Genomic_DNA"/>
</dbReference>
<dbReference type="PANTHER" id="PTHR11727">
    <property type="entry name" value="DIMETHYLADENOSINE TRANSFERASE"/>
    <property type="match status" value="1"/>
</dbReference>
<dbReference type="Gene3D" id="3.40.50.150">
    <property type="entry name" value="Vaccinia Virus protein VP39"/>
    <property type="match status" value="1"/>
</dbReference>
<dbReference type="PROSITE" id="PS01131">
    <property type="entry name" value="RRNA_A_DIMETH"/>
    <property type="match status" value="1"/>
</dbReference>
<gene>
    <name evidence="7" type="primary">rsmA</name>
    <name evidence="7" type="synonym">ksgA</name>
    <name evidence="10" type="ORF">SAMN03080599_01643</name>
</gene>
<sequence>MLKLTSPSTIRYIMDKYGFRFSKSLGQNFLIDEGTVNRIVANAEVGPEDMVLEVGPGIGVMTQVLAAHAEKVVAVEIDSSLLPVLNETLDGLDNVEVVHGDILKIDVKALLNEHFGDRKPKVVANLPYYVTTPILMRFLEERLPVSEIVVMIQKEVAERMTASPSTKAYGSLSIAVQYYCEAAVVQKVPPTVFMPQPSVESLVIRLKLREKPCVELVNPDFFFKLVKAAFGQRRKTLLNALSAGLSMPKDKILTALEEVEILPNIRGEALSIEEFARLANAFEEI</sequence>
<accession>A0A1G5S0X1</accession>
<feature type="binding site" evidence="7 8">
    <location>
        <position position="55"/>
    </location>
    <ligand>
        <name>S-adenosyl-L-methionine</name>
        <dbReference type="ChEBI" id="CHEBI:59789"/>
    </ligand>
</feature>
<organism evidence="10 11">
    <name type="scientific">Acidaminobacter hydrogenoformans DSM 2784</name>
    <dbReference type="NCBI Taxonomy" id="1120920"/>
    <lineage>
        <taxon>Bacteria</taxon>
        <taxon>Bacillati</taxon>
        <taxon>Bacillota</taxon>
        <taxon>Clostridia</taxon>
        <taxon>Peptostreptococcales</taxon>
        <taxon>Acidaminobacteraceae</taxon>
        <taxon>Acidaminobacter</taxon>
    </lineage>
</organism>
<feature type="binding site" evidence="7 8">
    <location>
        <position position="28"/>
    </location>
    <ligand>
        <name>S-adenosyl-L-methionine</name>
        <dbReference type="ChEBI" id="CHEBI:59789"/>
    </ligand>
</feature>
<dbReference type="AlphaFoldDB" id="A0A1G5S0X1"/>
<feature type="binding site" evidence="7 8">
    <location>
        <position position="101"/>
    </location>
    <ligand>
        <name>S-adenosyl-L-methionine</name>
        <dbReference type="ChEBI" id="CHEBI:59789"/>
    </ligand>
</feature>